<reference evidence="2" key="1">
    <citation type="journal article" date="2019" name="Int. J. Syst. Evol. Microbiol.">
        <title>The Global Catalogue of Microorganisms (GCM) 10K type strain sequencing project: providing services to taxonomists for standard genome sequencing and annotation.</title>
        <authorList>
            <consortium name="The Broad Institute Genomics Platform"/>
            <consortium name="The Broad Institute Genome Sequencing Center for Infectious Disease"/>
            <person name="Wu L."/>
            <person name="Ma J."/>
        </authorList>
    </citation>
    <scope>NUCLEOTIDE SEQUENCE [LARGE SCALE GENOMIC DNA]</scope>
    <source>
        <strain evidence="2">JCM 17564</strain>
    </source>
</reference>
<name>A0ABP7U0K1_9SPHN</name>
<evidence type="ECO:0000313" key="1">
    <source>
        <dbReference type="EMBL" id="GAA4033914.1"/>
    </source>
</evidence>
<keyword evidence="2" id="KW-1185">Reference proteome</keyword>
<dbReference type="Proteomes" id="UP001424459">
    <property type="component" value="Unassembled WGS sequence"/>
</dbReference>
<dbReference type="RefSeq" id="WP_344696159.1">
    <property type="nucleotide sequence ID" value="NZ_BAABBR010000001.1"/>
</dbReference>
<evidence type="ECO:0000313" key="2">
    <source>
        <dbReference type="Proteomes" id="UP001424459"/>
    </source>
</evidence>
<protein>
    <recommendedName>
        <fullName evidence="3">Flagellar FliJ protein</fullName>
    </recommendedName>
</protein>
<proteinExistence type="predicted"/>
<dbReference type="EMBL" id="BAABBR010000001">
    <property type="protein sequence ID" value="GAA4033914.1"/>
    <property type="molecule type" value="Genomic_DNA"/>
</dbReference>
<gene>
    <name evidence="1" type="ORF">GCM10022281_12390</name>
</gene>
<evidence type="ECO:0008006" key="3">
    <source>
        <dbReference type="Google" id="ProtNLM"/>
    </source>
</evidence>
<sequence length="133" mass="14866">MSRLGPAIRHRKRMLDQVAMEIAAEQARDGALLTKGETLTARRACERLRAAVTPVPSDAWFENTRRRLGALAAARAESASRLAELRHVAVEQRARLRLLEDAAAAAHAADRRRRERTIAAQLDDRTASLWHRA</sequence>
<accession>A0ABP7U0K1</accession>
<comment type="caution">
    <text evidence="1">The sequence shown here is derived from an EMBL/GenBank/DDBJ whole genome shotgun (WGS) entry which is preliminary data.</text>
</comment>
<organism evidence="1 2">
    <name type="scientific">Sphingomonas rosea</name>
    <dbReference type="NCBI Taxonomy" id="335605"/>
    <lineage>
        <taxon>Bacteria</taxon>
        <taxon>Pseudomonadati</taxon>
        <taxon>Pseudomonadota</taxon>
        <taxon>Alphaproteobacteria</taxon>
        <taxon>Sphingomonadales</taxon>
        <taxon>Sphingomonadaceae</taxon>
        <taxon>Sphingomonas</taxon>
    </lineage>
</organism>